<protein>
    <submittedName>
        <fullName evidence="3">mRNA 3'-end processing factor</fullName>
    </submittedName>
</protein>
<sequence>MWGMRHPETWLKVRPEGLFCEPGGFYIDPLRAVERAVVTHAHSDHARPGHAAVLASPATLALMRTRMGAGRAGDAQQPLGWHERLRIGAVDVWLAPAGHVLGSAQVVMEYGGTRAVVSGDYKTVADPTCERFEPVPCDVFVTEATFGLPVFRHPPPGEEIARLLASRALFPDRTHVVGCYALGKCQRLIALLRAAGWDAPIWLHGALAAVCGAYEALGVPLGDLRPATVAAREALRGAIVLAPPGAIQDRWARRLNDPVVGLASGWMRVRQRAKSRGVELPLVISDHADWDELLATVAAVEAPEVWVTHGREEALIHAIEQGGRVGRALRLIGYGDEDEGGDGPDDGPKGEPETEPGTGAAA</sequence>
<feature type="region of interest" description="Disordered" evidence="1">
    <location>
        <begin position="334"/>
        <end position="362"/>
    </location>
</feature>
<dbReference type="Pfam" id="PF12706">
    <property type="entry name" value="Lactamase_B_2"/>
    <property type="match status" value="1"/>
</dbReference>
<reference evidence="3 4" key="1">
    <citation type="submission" date="2012-11" db="EMBL/GenBank/DDBJ databases">
        <title>Whole genome sequence of Acidisphaera rubrifaciens HS-AP3.</title>
        <authorList>
            <person name="Azuma Y."/>
            <person name="Higashiura N."/>
            <person name="Hirakawa H."/>
            <person name="Matsushita K."/>
        </authorList>
    </citation>
    <scope>NUCLEOTIDE SEQUENCE [LARGE SCALE GENOMIC DNA]</scope>
    <source>
        <strain evidence="3 4">HS-AP3</strain>
    </source>
</reference>
<dbReference type="NCBIfam" id="TIGR04122">
    <property type="entry name" value="Xnuc_lig_assoc"/>
    <property type="match status" value="1"/>
</dbReference>
<accession>A0A0D6P8U2</accession>
<evidence type="ECO:0000313" key="4">
    <source>
        <dbReference type="Proteomes" id="UP000032680"/>
    </source>
</evidence>
<evidence type="ECO:0000313" key="3">
    <source>
        <dbReference type="EMBL" id="GAN78175.1"/>
    </source>
</evidence>
<dbReference type="Gene3D" id="3.60.15.10">
    <property type="entry name" value="Ribonuclease Z/Hydroxyacylglutathione hydrolase-like"/>
    <property type="match status" value="1"/>
</dbReference>
<feature type="domain" description="Rhodanese" evidence="2">
    <location>
        <begin position="135"/>
        <end position="219"/>
    </location>
</feature>
<proteinExistence type="predicted"/>
<evidence type="ECO:0000256" key="1">
    <source>
        <dbReference type="SAM" id="MobiDB-lite"/>
    </source>
</evidence>
<evidence type="ECO:0000259" key="2">
    <source>
        <dbReference type="PROSITE" id="PS50206"/>
    </source>
</evidence>
<keyword evidence="4" id="KW-1185">Reference proteome</keyword>
<dbReference type="PANTHER" id="PTHR11203">
    <property type="entry name" value="CLEAVAGE AND POLYADENYLATION SPECIFICITY FACTOR FAMILY MEMBER"/>
    <property type="match status" value="1"/>
</dbReference>
<dbReference type="PANTHER" id="PTHR11203:SF49">
    <property type="entry name" value="BLL1145 PROTEIN"/>
    <property type="match status" value="1"/>
</dbReference>
<dbReference type="PROSITE" id="PS50206">
    <property type="entry name" value="RHODANESE_3"/>
    <property type="match status" value="1"/>
</dbReference>
<dbReference type="SUPFAM" id="SSF56281">
    <property type="entry name" value="Metallo-hydrolase/oxidoreductase"/>
    <property type="match status" value="1"/>
</dbReference>
<dbReference type="AlphaFoldDB" id="A0A0D6P8U2"/>
<gene>
    <name evidence="3" type="ORF">Asru_0672_03</name>
</gene>
<dbReference type="InterPro" id="IPR001279">
    <property type="entry name" value="Metallo-B-lactamas"/>
</dbReference>
<dbReference type="GO" id="GO:0004521">
    <property type="term" value="F:RNA endonuclease activity"/>
    <property type="evidence" value="ECO:0007669"/>
    <property type="project" value="TreeGrafter"/>
</dbReference>
<name>A0A0D6P8U2_9PROT</name>
<comment type="caution">
    <text evidence="3">The sequence shown here is derived from an EMBL/GenBank/DDBJ whole genome shotgun (WGS) entry which is preliminary data.</text>
</comment>
<dbReference type="InterPro" id="IPR036866">
    <property type="entry name" value="RibonucZ/Hydroxyglut_hydro"/>
</dbReference>
<organism evidence="3 4">
    <name type="scientific">Acidisphaera rubrifaciens HS-AP3</name>
    <dbReference type="NCBI Taxonomy" id="1231350"/>
    <lineage>
        <taxon>Bacteria</taxon>
        <taxon>Pseudomonadati</taxon>
        <taxon>Pseudomonadota</taxon>
        <taxon>Alphaproteobacteria</taxon>
        <taxon>Acetobacterales</taxon>
        <taxon>Acetobacteraceae</taxon>
        <taxon>Acidisphaera</taxon>
    </lineage>
</organism>
<dbReference type="InterPro" id="IPR050698">
    <property type="entry name" value="MBL"/>
</dbReference>
<dbReference type="EMBL" id="BANB01000671">
    <property type="protein sequence ID" value="GAN78175.1"/>
    <property type="molecule type" value="Genomic_DNA"/>
</dbReference>
<dbReference type="InterPro" id="IPR026360">
    <property type="entry name" value="Xnuc_lig_assoc"/>
</dbReference>
<feature type="compositionally biased region" description="Acidic residues" evidence="1">
    <location>
        <begin position="335"/>
        <end position="345"/>
    </location>
</feature>
<dbReference type="Proteomes" id="UP000032680">
    <property type="component" value="Unassembled WGS sequence"/>
</dbReference>
<dbReference type="InterPro" id="IPR001763">
    <property type="entry name" value="Rhodanese-like_dom"/>
</dbReference>